<keyword evidence="3" id="KW-0238">DNA-binding</keyword>
<name>A0ABW4RVN1_9ACTN</name>
<keyword evidence="4" id="KW-0804">Transcription</keyword>
<sequence>MLEMRRLQILAALEMSTTMTSAAARLHMTPSAVSQQISLLEREVGVPLLDRAGRSVRLNAAGSDLVQHYHLIRAQMEQAEASMARARHEVSGVLTISTFPSFCSTILPAALMSLRRAHPQLVVRVRDMEPLESIVGLREGSVDVAVVDDLQPVPLDDMDVTELSRDEIVLCLSAEHDDLPLRVRLADVAGERWIFDSLDSRFAEMSAQTCREAGFEPEVVAHCGNLTAAMGLVRAGFGITLVSELYLGRETSDVTVRRLNPPITRNHRILTRQSNRDSPGVVAVRSHLRRAARDRYGSADQAPAVAVKHS</sequence>
<dbReference type="Pfam" id="PF00126">
    <property type="entry name" value="HTH_1"/>
    <property type="match status" value="1"/>
</dbReference>
<keyword evidence="2" id="KW-0805">Transcription regulation</keyword>
<organism evidence="6 7">
    <name type="scientific">Luteococcus peritonei</name>
    <dbReference type="NCBI Taxonomy" id="88874"/>
    <lineage>
        <taxon>Bacteria</taxon>
        <taxon>Bacillati</taxon>
        <taxon>Actinomycetota</taxon>
        <taxon>Actinomycetes</taxon>
        <taxon>Propionibacteriales</taxon>
        <taxon>Propionibacteriaceae</taxon>
        <taxon>Luteococcus</taxon>
    </lineage>
</organism>
<dbReference type="Pfam" id="PF03466">
    <property type="entry name" value="LysR_substrate"/>
    <property type="match status" value="1"/>
</dbReference>
<dbReference type="InterPro" id="IPR036390">
    <property type="entry name" value="WH_DNA-bd_sf"/>
</dbReference>
<proteinExistence type="inferred from homology"/>
<protein>
    <submittedName>
        <fullName evidence="6">LysR family transcriptional regulator</fullName>
    </submittedName>
</protein>
<gene>
    <name evidence="6" type="ORF">ACFSCS_05710</name>
</gene>
<evidence type="ECO:0000256" key="1">
    <source>
        <dbReference type="ARBA" id="ARBA00009437"/>
    </source>
</evidence>
<comment type="caution">
    <text evidence="6">The sequence shown here is derived from an EMBL/GenBank/DDBJ whole genome shotgun (WGS) entry which is preliminary data.</text>
</comment>
<evidence type="ECO:0000313" key="7">
    <source>
        <dbReference type="Proteomes" id="UP001597326"/>
    </source>
</evidence>
<evidence type="ECO:0000259" key="5">
    <source>
        <dbReference type="PROSITE" id="PS50931"/>
    </source>
</evidence>
<dbReference type="EMBL" id="JBHUFZ010000011">
    <property type="protein sequence ID" value="MFD1889688.1"/>
    <property type="molecule type" value="Genomic_DNA"/>
</dbReference>
<evidence type="ECO:0000256" key="4">
    <source>
        <dbReference type="ARBA" id="ARBA00023163"/>
    </source>
</evidence>
<evidence type="ECO:0000313" key="6">
    <source>
        <dbReference type="EMBL" id="MFD1889688.1"/>
    </source>
</evidence>
<dbReference type="InterPro" id="IPR036388">
    <property type="entry name" value="WH-like_DNA-bd_sf"/>
</dbReference>
<dbReference type="SUPFAM" id="SSF46785">
    <property type="entry name" value="Winged helix' DNA-binding domain"/>
    <property type="match status" value="1"/>
</dbReference>
<dbReference type="InterPro" id="IPR005119">
    <property type="entry name" value="LysR_subst-bd"/>
</dbReference>
<dbReference type="PANTHER" id="PTHR30346:SF29">
    <property type="entry name" value="LYSR SUBSTRATE-BINDING"/>
    <property type="match status" value="1"/>
</dbReference>
<accession>A0ABW4RVN1</accession>
<dbReference type="PROSITE" id="PS50931">
    <property type="entry name" value="HTH_LYSR"/>
    <property type="match status" value="1"/>
</dbReference>
<evidence type="ECO:0000256" key="2">
    <source>
        <dbReference type="ARBA" id="ARBA00023015"/>
    </source>
</evidence>
<dbReference type="InterPro" id="IPR000847">
    <property type="entry name" value="LysR_HTH_N"/>
</dbReference>
<feature type="domain" description="HTH lysR-type" evidence="5">
    <location>
        <begin position="2"/>
        <end position="59"/>
    </location>
</feature>
<evidence type="ECO:0000256" key="3">
    <source>
        <dbReference type="ARBA" id="ARBA00023125"/>
    </source>
</evidence>
<dbReference type="Gene3D" id="3.40.190.10">
    <property type="entry name" value="Periplasmic binding protein-like II"/>
    <property type="match status" value="2"/>
</dbReference>
<dbReference type="Gene3D" id="1.10.10.10">
    <property type="entry name" value="Winged helix-like DNA-binding domain superfamily/Winged helix DNA-binding domain"/>
    <property type="match status" value="1"/>
</dbReference>
<keyword evidence="7" id="KW-1185">Reference proteome</keyword>
<dbReference type="SUPFAM" id="SSF53850">
    <property type="entry name" value="Periplasmic binding protein-like II"/>
    <property type="match status" value="1"/>
</dbReference>
<dbReference type="RefSeq" id="WP_343872768.1">
    <property type="nucleotide sequence ID" value="NZ_BAAAIX010000009.1"/>
</dbReference>
<reference evidence="7" key="1">
    <citation type="journal article" date="2019" name="Int. J. Syst. Evol. Microbiol.">
        <title>The Global Catalogue of Microorganisms (GCM) 10K type strain sequencing project: providing services to taxonomists for standard genome sequencing and annotation.</title>
        <authorList>
            <consortium name="The Broad Institute Genomics Platform"/>
            <consortium name="The Broad Institute Genome Sequencing Center for Infectious Disease"/>
            <person name="Wu L."/>
            <person name="Ma J."/>
        </authorList>
    </citation>
    <scope>NUCLEOTIDE SEQUENCE [LARGE SCALE GENOMIC DNA]</scope>
    <source>
        <strain evidence="7">CAIM 431</strain>
    </source>
</reference>
<dbReference type="PRINTS" id="PR00039">
    <property type="entry name" value="HTHLYSR"/>
</dbReference>
<comment type="similarity">
    <text evidence="1">Belongs to the LysR transcriptional regulatory family.</text>
</comment>
<dbReference type="PANTHER" id="PTHR30346">
    <property type="entry name" value="TRANSCRIPTIONAL DUAL REGULATOR HCAR-RELATED"/>
    <property type="match status" value="1"/>
</dbReference>
<dbReference type="Proteomes" id="UP001597326">
    <property type="component" value="Unassembled WGS sequence"/>
</dbReference>